<evidence type="ECO:0000313" key="2">
    <source>
        <dbReference type="EMBL" id="KAE8134813.1"/>
    </source>
</evidence>
<name>A0A5N6SN61_ASPPS</name>
<keyword evidence="1" id="KW-0472">Membrane</keyword>
<reference evidence="2 3" key="1">
    <citation type="submission" date="2019-04" db="EMBL/GenBank/DDBJ databases">
        <title>Friends and foes A comparative genomics study of 23 Aspergillus species from section Flavi.</title>
        <authorList>
            <consortium name="DOE Joint Genome Institute"/>
            <person name="Kjaerbolling I."/>
            <person name="Vesth T."/>
            <person name="Frisvad J.C."/>
            <person name="Nybo J.L."/>
            <person name="Theobald S."/>
            <person name="Kildgaard S."/>
            <person name="Isbrandt T."/>
            <person name="Kuo A."/>
            <person name="Sato A."/>
            <person name="Lyhne E.K."/>
            <person name="Kogle M.E."/>
            <person name="Wiebenga A."/>
            <person name="Kun R.S."/>
            <person name="Lubbers R.J."/>
            <person name="Makela M.R."/>
            <person name="Barry K."/>
            <person name="Chovatia M."/>
            <person name="Clum A."/>
            <person name="Daum C."/>
            <person name="Haridas S."/>
            <person name="He G."/>
            <person name="LaButti K."/>
            <person name="Lipzen A."/>
            <person name="Mondo S."/>
            <person name="Riley R."/>
            <person name="Salamov A."/>
            <person name="Simmons B.A."/>
            <person name="Magnuson J.K."/>
            <person name="Henrissat B."/>
            <person name="Mortensen U.H."/>
            <person name="Larsen T.O."/>
            <person name="Devries R.P."/>
            <person name="Grigoriev I.V."/>
            <person name="Machida M."/>
            <person name="Baker S.E."/>
            <person name="Andersen M.R."/>
        </authorList>
    </citation>
    <scope>NUCLEOTIDE SEQUENCE [LARGE SCALE GENOMIC DNA]</scope>
    <source>
        <strain evidence="2 3">CBS 117625</strain>
    </source>
</reference>
<dbReference type="EMBL" id="ML743599">
    <property type="protein sequence ID" value="KAE8134813.1"/>
    <property type="molecule type" value="Genomic_DNA"/>
</dbReference>
<gene>
    <name evidence="2" type="ORF">BDV38DRAFT_146575</name>
</gene>
<dbReference type="RefSeq" id="XP_031910876.1">
    <property type="nucleotide sequence ID" value="XM_032051541.1"/>
</dbReference>
<keyword evidence="1" id="KW-0812">Transmembrane</keyword>
<accession>A0A5N6SN61</accession>
<evidence type="ECO:0000256" key="1">
    <source>
        <dbReference type="SAM" id="Phobius"/>
    </source>
</evidence>
<organism evidence="2 3">
    <name type="scientific">Aspergillus pseudotamarii</name>
    <dbReference type="NCBI Taxonomy" id="132259"/>
    <lineage>
        <taxon>Eukaryota</taxon>
        <taxon>Fungi</taxon>
        <taxon>Dikarya</taxon>
        <taxon>Ascomycota</taxon>
        <taxon>Pezizomycotina</taxon>
        <taxon>Eurotiomycetes</taxon>
        <taxon>Eurotiomycetidae</taxon>
        <taxon>Eurotiales</taxon>
        <taxon>Aspergillaceae</taxon>
        <taxon>Aspergillus</taxon>
        <taxon>Aspergillus subgen. Circumdati</taxon>
    </lineage>
</organism>
<feature type="transmembrane region" description="Helical" evidence="1">
    <location>
        <begin position="24"/>
        <end position="47"/>
    </location>
</feature>
<sequence>MAFTSAYMDRVYQKSVGCLGSWQFLNAHVVFFFSFCFVSYLILFYFFPPLLRLIFASFYIYMGEATVIAYDLLSDSITQTFIGSNNPVSVRWYRRVVCSCLLDSSCLCFALCPV</sequence>
<dbReference type="Proteomes" id="UP000325672">
    <property type="component" value="Unassembled WGS sequence"/>
</dbReference>
<keyword evidence="1" id="KW-1133">Transmembrane helix</keyword>
<proteinExistence type="predicted"/>
<keyword evidence="3" id="KW-1185">Reference proteome</keyword>
<dbReference type="GeneID" id="43635751"/>
<dbReference type="AlphaFoldDB" id="A0A5N6SN61"/>
<evidence type="ECO:0000313" key="3">
    <source>
        <dbReference type="Proteomes" id="UP000325672"/>
    </source>
</evidence>
<protein>
    <submittedName>
        <fullName evidence="2">Uncharacterized protein</fullName>
    </submittedName>
</protein>